<evidence type="ECO:0000313" key="4">
    <source>
        <dbReference type="Proteomes" id="UP000244855"/>
    </source>
</evidence>
<dbReference type="InterPro" id="IPR051411">
    <property type="entry name" value="Polyketide_trans_af380"/>
</dbReference>
<organism evidence="3 4">
    <name type="scientific">Periconia macrospinosa</name>
    <dbReference type="NCBI Taxonomy" id="97972"/>
    <lineage>
        <taxon>Eukaryota</taxon>
        <taxon>Fungi</taxon>
        <taxon>Dikarya</taxon>
        <taxon>Ascomycota</taxon>
        <taxon>Pezizomycotina</taxon>
        <taxon>Dothideomycetes</taxon>
        <taxon>Pleosporomycetidae</taxon>
        <taxon>Pleosporales</taxon>
        <taxon>Massarineae</taxon>
        <taxon>Periconiaceae</taxon>
        <taxon>Periconia</taxon>
    </lineage>
</organism>
<dbReference type="InterPro" id="IPR029058">
    <property type="entry name" value="AB_hydrolase_fold"/>
</dbReference>
<dbReference type="AlphaFoldDB" id="A0A2V1DKB8"/>
<dbReference type="Gene3D" id="1.10.10.800">
    <property type="match status" value="1"/>
</dbReference>
<name>A0A2V1DKB8_9PLEO</name>
<protein>
    <submittedName>
        <fullName evidence="3">Alpha/beta-hydrolase</fullName>
    </submittedName>
</protein>
<dbReference type="Proteomes" id="UP000244855">
    <property type="component" value="Unassembled WGS sequence"/>
</dbReference>
<dbReference type="Pfam" id="PF12146">
    <property type="entry name" value="Hydrolase_4"/>
    <property type="match status" value="1"/>
</dbReference>
<dbReference type="PANTHER" id="PTHR47751">
    <property type="entry name" value="SUPERFAMILY HYDROLASE, PUTATIVE (AFU_ORTHOLOGUE AFUA_2G16580)-RELATED"/>
    <property type="match status" value="1"/>
</dbReference>
<dbReference type="OrthoDB" id="2498029at2759"/>
<dbReference type="InterPro" id="IPR022742">
    <property type="entry name" value="Hydrolase_4"/>
</dbReference>
<reference evidence="3 4" key="1">
    <citation type="journal article" date="2018" name="Sci. Rep.">
        <title>Comparative genomics provides insights into the lifestyle and reveals functional heterogeneity of dark septate endophytic fungi.</title>
        <authorList>
            <person name="Knapp D.G."/>
            <person name="Nemeth J.B."/>
            <person name="Barry K."/>
            <person name="Hainaut M."/>
            <person name="Henrissat B."/>
            <person name="Johnson J."/>
            <person name="Kuo A."/>
            <person name="Lim J.H.P."/>
            <person name="Lipzen A."/>
            <person name="Nolan M."/>
            <person name="Ohm R.A."/>
            <person name="Tamas L."/>
            <person name="Grigoriev I.V."/>
            <person name="Spatafora J.W."/>
            <person name="Nagy L.G."/>
            <person name="Kovacs G.M."/>
        </authorList>
    </citation>
    <scope>NUCLEOTIDE SEQUENCE [LARGE SCALE GENOMIC DNA]</scope>
    <source>
        <strain evidence="3 4">DSE2036</strain>
    </source>
</reference>
<evidence type="ECO:0000259" key="2">
    <source>
        <dbReference type="Pfam" id="PF12146"/>
    </source>
</evidence>
<gene>
    <name evidence="3" type="ORF">DM02DRAFT_531282</name>
</gene>
<proteinExistence type="inferred from homology"/>
<evidence type="ECO:0000313" key="3">
    <source>
        <dbReference type="EMBL" id="PVH98365.1"/>
    </source>
</evidence>
<dbReference type="EMBL" id="KZ805415">
    <property type="protein sequence ID" value="PVH98365.1"/>
    <property type="molecule type" value="Genomic_DNA"/>
</dbReference>
<dbReference type="GO" id="GO:0016787">
    <property type="term" value="F:hydrolase activity"/>
    <property type="evidence" value="ECO:0007669"/>
    <property type="project" value="UniProtKB-KW"/>
</dbReference>
<accession>A0A2V1DKB8</accession>
<evidence type="ECO:0000256" key="1">
    <source>
        <dbReference type="ARBA" id="ARBA00029464"/>
    </source>
</evidence>
<dbReference type="PANTHER" id="PTHR47751:SF2">
    <property type="entry name" value="DLTD N-TERMINAL DOMAIN PROTEIN (AFU_ORTHOLOGUE AFUA_8G00380)-RELATED"/>
    <property type="match status" value="1"/>
</dbReference>
<comment type="similarity">
    <text evidence="1">Belongs to the polyketide transferase af380 family.</text>
</comment>
<dbReference type="Gene3D" id="3.40.50.1820">
    <property type="entry name" value="alpha/beta hydrolase"/>
    <property type="match status" value="1"/>
</dbReference>
<sequence length="290" mass="32095">MDRRNIEFPTVDGVTLRGHFYPARGQGTIQKAPCIIMAHGIRLTGLKEHFLPDFADRFQAAGYGVIAYDHRNWGASDGLPRYETNPIQQGLDLSDAFDFALSLPEVDGTKIAYWGSSMSGGAALYAAALDHRICAVIAQVPFVSGETIAPHFAPLLPSLYSSLQEAKAGKKVDLLKMFTTDPEAAMKEDPSSLINDPNIAGFLKEFKDDNFPFYPYITPQTLFNMVAFEPLAYAGADRCAPAFPQLKAYQQALEPKRLALLQDKGHFDPYYGETFEDNIKAPLAFLKEFL</sequence>
<keyword evidence="4" id="KW-1185">Reference proteome</keyword>
<feature type="domain" description="Serine aminopeptidase S33" evidence="2">
    <location>
        <begin position="50"/>
        <end position="200"/>
    </location>
</feature>
<keyword evidence="3" id="KW-0378">Hydrolase</keyword>
<dbReference type="STRING" id="97972.A0A2V1DKB8"/>
<dbReference type="SUPFAM" id="SSF53474">
    <property type="entry name" value="alpha/beta-Hydrolases"/>
    <property type="match status" value="1"/>
</dbReference>